<evidence type="ECO:0000256" key="12">
    <source>
        <dbReference type="ARBA" id="ARBA00023310"/>
    </source>
</evidence>
<accession>A0AAV8XAI3</accession>
<evidence type="ECO:0000256" key="14">
    <source>
        <dbReference type="ARBA" id="ARBA00032372"/>
    </source>
</evidence>
<dbReference type="SUPFAM" id="SSF51344">
    <property type="entry name" value="Epsilon subunit of F1F0-ATP synthase N-terminal domain"/>
    <property type="match status" value="1"/>
</dbReference>
<keyword evidence="6" id="KW-0809">Transit peptide</keyword>
<dbReference type="GO" id="GO:0005743">
    <property type="term" value="C:mitochondrial inner membrane"/>
    <property type="evidence" value="ECO:0007669"/>
    <property type="project" value="UniProtKB-SubCell"/>
</dbReference>
<evidence type="ECO:0000256" key="5">
    <source>
        <dbReference type="ARBA" id="ARBA00022792"/>
    </source>
</evidence>
<evidence type="ECO:0000256" key="3">
    <source>
        <dbReference type="ARBA" id="ARBA00022448"/>
    </source>
</evidence>
<dbReference type="NCBIfam" id="TIGR01216">
    <property type="entry name" value="ATP_synt_epsi"/>
    <property type="match status" value="1"/>
</dbReference>
<evidence type="ECO:0000259" key="19">
    <source>
        <dbReference type="Pfam" id="PF21335"/>
    </source>
</evidence>
<dbReference type="InterPro" id="IPR020546">
    <property type="entry name" value="ATP_synth_F1_dsu/esu_N"/>
</dbReference>
<keyword evidence="12" id="KW-0066">ATP synthesis</keyword>
<dbReference type="Pfam" id="PF02823">
    <property type="entry name" value="ATP-synt_DE_N"/>
    <property type="match status" value="1"/>
</dbReference>
<evidence type="ECO:0000256" key="13">
    <source>
        <dbReference type="ARBA" id="ARBA00031669"/>
    </source>
</evidence>
<comment type="caution">
    <text evidence="20">The sequence shown here is derived from an EMBL/GenBank/DDBJ whole genome shotgun (WGS) entry which is preliminary data.</text>
</comment>
<evidence type="ECO:0000256" key="9">
    <source>
        <dbReference type="ARBA" id="ARBA00023128"/>
    </source>
</evidence>
<dbReference type="InterPro" id="IPR048937">
    <property type="entry name" value="ATPD_C_metazoa"/>
</dbReference>
<evidence type="ECO:0000256" key="7">
    <source>
        <dbReference type="ARBA" id="ARBA00022990"/>
    </source>
</evidence>
<evidence type="ECO:0000313" key="20">
    <source>
        <dbReference type="EMBL" id="KAJ8935984.1"/>
    </source>
</evidence>
<reference evidence="20" key="1">
    <citation type="journal article" date="2023" name="Insect Mol. Biol.">
        <title>Genome sequencing provides insights into the evolution of gene families encoding plant cell wall-degrading enzymes in longhorned beetles.</title>
        <authorList>
            <person name="Shin N.R."/>
            <person name="Okamura Y."/>
            <person name="Kirsch R."/>
            <person name="Pauchet Y."/>
        </authorList>
    </citation>
    <scope>NUCLEOTIDE SEQUENCE</scope>
    <source>
        <strain evidence="20">AMC_N1</strain>
    </source>
</reference>
<dbReference type="PANTHER" id="PTHR13822:SF7">
    <property type="entry name" value="ATP SYNTHASE SUBUNIT DELTA, MITOCHONDRIAL"/>
    <property type="match status" value="1"/>
</dbReference>
<evidence type="ECO:0000313" key="21">
    <source>
        <dbReference type="Proteomes" id="UP001162162"/>
    </source>
</evidence>
<feature type="non-terminal residue" evidence="20">
    <location>
        <position position="157"/>
    </location>
</feature>
<gene>
    <name evidence="20" type="ORF">NQ318_000854</name>
</gene>
<sequence>MATSRVVSRLLPRRSFNTPPKRGYADKMRLTFCAGNQMFHNGDTVRQVDVPSFSGCFGILAEHVPTLAILRPGVVTVFEDDGSERKIFVSSGTVTVNADSTVQILAEEAHPIENLDSTTAKEMLSKAQSLFLSATTDEDKVEAQIGIEVGEALVEAL</sequence>
<dbReference type="Proteomes" id="UP001162162">
    <property type="component" value="Unassembled WGS sequence"/>
</dbReference>
<dbReference type="InterPro" id="IPR001469">
    <property type="entry name" value="ATP_synth_F1_dsu/esu"/>
</dbReference>
<dbReference type="PANTHER" id="PTHR13822">
    <property type="entry name" value="ATP SYNTHASE DELTA/EPSILON CHAIN"/>
    <property type="match status" value="1"/>
</dbReference>
<dbReference type="GO" id="GO:0045259">
    <property type="term" value="C:proton-transporting ATP synthase complex"/>
    <property type="evidence" value="ECO:0007669"/>
    <property type="project" value="UniProtKB-KW"/>
</dbReference>
<dbReference type="CDD" id="cd12152">
    <property type="entry name" value="F1-ATPase_delta"/>
    <property type="match status" value="1"/>
</dbReference>
<feature type="domain" description="ATP synthase F1 complex delta/epsilon subunit N-terminal" evidence="18">
    <location>
        <begin position="29"/>
        <end position="109"/>
    </location>
</feature>
<proteinExistence type="inferred from homology"/>
<keyword evidence="10" id="KW-0472">Membrane</keyword>
<feature type="domain" description="F1F0-ATP synthase delta subunit C-terminal" evidence="19">
    <location>
        <begin position="115"/>
        <end position="156"/>
    </location>
</feature>
<organism evidence="20 21">
    <name type="scientific">Aromia moschata</name>
    <dbReference type="NCBI Taxonomy" id="1265417"/>
    <lineage>
        <taxon>Eukaryota</taxon>
        <taxon>Metazoa</taxon>
        <taxon>Ecdysozoa</taxon>
        <taxon>Arthropoda</taxon>
        <taxon>Hexapoda</taxon>
        <taxon>Insecta</taxon>
        <taxon>Pterygota</taxon>
        <taxon>Neoptera</taxon>
        <taxon>Endopterygota</taxon>
        <taxon>Coleoptera</taxon>
        <taxon>Polyphaga</taxon>
        <taxon>Cucujiformia</taxon>
        <taxon>Chrysomeloidea</taxon>
        <taxon>Cerambycidae</taxon>
        <taxon>Cerambycinae</taxon>
        <taxon>Callichromatini</taxon>
        <taxon>Aromia</taxon>
    </lineage>
</organism>
<dbReference type="Gene3D" id="1.20.5.440">
    <property type="entry name" value="ATP synthase delta/epsilon subunit, C-terminal domain"/>
    <property type="match status" value="1"/>
</dbReference>
<dbReference type="HAMAP" id="MF_00530">
    <property type="entry name" value="ATP_synth_epsil_bac"/>
    <property type="match status" value="1"/>
</dbReference>
<evidence type="ECO:0000256" key="4">
    <source>
        <dbReference type="ARBA" id="ARBA00022781"/>
    </source>
</evidence>
<keyword evidence="9" id="KW-0496">Mitochondrion</keyword>
<dbReference type="GO" id="GO:0046933">
    <property type="term" value="F:proton-transporting ATP synthase activity, rotational mechanism"/>
    <property type="evidence" value="ECO:0007669"/>
    <property type="project" value="InterPro"/>
</dbReference>
<keyword evidence="4" id="KW-0375">Hydrogen ion transport</keyword>
<evidence type="ECO:0000256" key="1">
    <source>
        <dbReference type="ARBA" id="ARBA00004273"/>
    </source>
</evidence>
<evidence type="ECO:0000259" key="18">
    <source>
        <dbReference type="Pfam" id="PF02823"/>
    </source>
</evidence>
<dbReference type="FunFam" id="2.60.15.10:FF:000004">
    <property type="entry name" value="ATP synthase subunit delta, mitochondrial"/>
    <property type="match status" value="1"/>
</dbReference>
<evidence type="ECO:0000256" key="10">
    <source>
        <dbReference type="ARBA" id="ARBA00023136"/>
    </source>
</evidence>
<keyword evidence="3" id="KW-0813">Transport</keyword>
<keyword evidence="7" id="KW-0007">Acetylation</keyword>
<dbReference type="InterPro" id="IPR036771">
    <property type="entry name" value="ATPsynth_dsu/esu_N"/>
</dbReference>
<keyword evidence="11" id="KW-0139">CF(1)</keyword>
<keyword evidence="21" id="KW-1185">Reference proteome</keyword>
<evidence type="ECO:0000256" key="8">
    <source>
        <dbReference type="ARBA" id="ARBA00023065"/>
    </source>
</evidence>
<comment type="subcellular location">
    <subcellularLocation>
        <location evidence="1">Mitochondrion inner membrane</location>
    </subcellularLocation>
</comment>
<evidence type="ECO:0000256" key="17">
    <source>
        <dbReference type="ARBA" id="ARBA00070799"/>
    </source>
</evidence>
<evidence type="ECO:0000256" key="16">
    <source>
        <dbReference type="ARBA" id="ARBA00062932"/>
    </source>
</evidence>
<dbReference type="AlphaFoldDB" id="A0AAV8XAI3"/>
<keyword evidence="8" id="KW-0406">Ion transport</keyword>
<comment type="similarity">
    <text evidence="2">Belongs to the ATPase epsilon chain family.</text>
</comment>
<evidence type="ECO:0000256" key="6">
    <source>
        <dbReference type="ARBA" id="ARBA00022946"/>
    </source>
</evidence>
<dbReference type="Pfam" id="PF21335">
    <property type="entry name" value="ATPD_C_metazoa"/>
    <property type="match status" value="1"/>
</dbReference>
<evidence type="ECO:0000256" key="15">
    <source>
        <dbReference type="ARBA" id="ARBA00056834"/>
    </source>
</evidence>
<dbReference type="FunFam" id="1.20.5.440:FF:000002">
    <property type="entry name" value="ATP synthase subunit delta, mitochondrial"/>
    <property type="match status" value="1"/>
</dbReference>
<dbReference type="Gene3D" id="2.60.15.10">
    <property type="entry name" value="F0F1 ATP synthase delta/epsilon subunit, N-terminal"/>
    <property type="match status" value="1"/>
</dbReference>
<dbReference type="EMBL" id="JAPWTK010000805">
    <property type="protein sequence ID" value="KAJ8935984.1"/>
    <property type="molecule type" value="Genomic_DNA"/>
</dbReference>
<comment type="function">
    <text evidence="15">Subunit delta, of the mitochondrial membrane ATP synthase complex (F(1)F(0) ATP synthase or Complex V) that produces ATP from ADP in the presence of a proton gradient across the membrane which is generated by electron transport complexes of the respiratory chain. ATP synthase complex consist of a soluble F(1) head domain - the catalytic core - and a membrane F(1) domain - the membrane proton channel. These two domains are linked by a central stalk rotating inside the F(1) region and a stationary peripheral stalk. During catalysis, ATP synthesis in the catalytic domain of F(1) is coupled via a rotary mechanism of the central stalk subunits to proton translocation. In vivo, can only synthesize ATP although its ATP hydrolase activity can be activated artificially in vitro. With the central stalk subunit gamma, is essential for the biogenesis of F(1) catalytic part of the ATP synthase complex namely in the formation of F1 assembly intermediate.</text>
</comment>
<evidence type="ECO:0000256" key="11">
    <source>
        <dbReference type="ARBA" id="ARBA00023196"/>
    </source>
</evidence>
<comment type="subunit">
    <text evidence="16">Component of the ATP synthase complex composed at least of ATP5F1A/subunit alpha, ATP5F1B/subunit beta, ATP5MC1/subunit c (homooctomer), MT-ATP6/subunit a, MT-ATP8/subunit 8, ATP5ME/subunit e, ATP5MF/subunit f, ATP5MG/subunit g, ATP5MK/subunit k, ATP5MJ/subunit j, ATP5F1C/subunit gamma, ATP5F1D/subunit delta, ATP5F1E/subunit epsilon, ATP5PF/subunit F6, ATP5PB/subunit b, ATP5PD/subunit d, ATP5PO/subunit OSCP. ATP synthase complex consists of a soluble F(1) head domain (subunits alpha(3) and beta(3)) - the catalytic core - and a membrane F(0) domain - the membrane proton channel (subunits c, a, 8, e, f, g, k and j). These two domains are linked by a central stalk (subunits gamma, delta, and epsilon) rotating inside the F1 region and a stationary peripheral stalk (subunits F6, b, d, and OSCP). Component of a complex composed at least by ATPIF1, ATP5F1A, ATP5F1B, ATP5F1C AND ATP5F1E.</text>
</comment>
<evidence type="ECO:0000256" key="2">
    <source>
        <dbReference type="ARBA" id="ARBA00005712"/>
    </source>
</evidence>
<keyword evidence="5" id="KW-0999">Mitochondrion inner membrane</keyword>
<protein>
    <recommendedName>
        <fullName evidence="17">ATP synthase F(1) complex subunit delta, mitochondrial</fullName>
    </recommendedName>
    <alternativeName>
        <fullName evidence="14">ATP synthase F1 subunit delta</fullName>
    </alternativeName>
    <alternativeName>
        <fullName evidence="13">F-ATPase delta subunit</fullName>
    </alternativeName>
</protein>
<name>A0AAV8XAI3_9CUCU</name>